<evidence type="ECO:0000313" key="2">
    <source>
        <dbReference type="EMBL" id="PIR78657.1"/>
    </source>
</evidence>
<dbReference type="AlphaFoldDB" id="A0A2H0TZK7"/>
<reference evidence="3" key="1">
    <citation type="submission" date="2017-09" db="EMBL/GenBank/DDBJ databases">
        <title>Depth-based differentiation of microbial function through sediment-hosted aquifers and enrichment of novel symbionts in the deep terrestrial subsurface.</title>
        <authorList>
            <person name="Probst A.J."/>
            <person name="Ladd B."/>
            <person name="Jarett J.K."/>
            <person name="Geller-Mcgrath D.E."/>
            <person name="Sieber C.M.K."/>
            <person name="Emerson J.B."/>
            <person name="Anantharaman K."/>
            <person name="Thomas B.C."/>
            <person name="Malmstrom R."/>
            <person name="Stieglmeier M."/>
            <person name="Klingl A."/>
            <person name="Woyke T."/>
            <person name="Ryan C.M."/>
            <person name="Banfield J.F."/>
        </authorList>
    </citation>
    <scope>NUCLEOTIDE SEQUENCE [LARGE SCALE GENOMIC DNA]</scope>
</reference>
<accession>A0A2H0TZK7</accession>
<protein>
    <submittedName>
        <fullName evidence="2">Uncharacterized protein</fullName>
    </submittedName>
</protein>
<evidence type="ECO:0000256" key="1">
    <source>
        <dbReference type="SAM" id="MobiDB-lite"/>
    </source>
</evidence>
<dbReference type="EMBL" id="PFBU01000006">
    <property type="protein sequence ID" value="PIR78657.1"/>
    <property type="molecule type" value="Genomic_DNA"/>
</dbReference>
<sequence>MNEEPHNPELERLQEFIALRKQVNLGTDAETEKRIQENPHPTDEEILIGAFREMIDPQVRDALFEFYHKGYNTECSGFCGKYGEIQSIDGYFEIDENTKRKIEALGGKILKGKDFGIPYQSEQYTYVTFKPTTASLKEMKKKWNEIANILPEKAELVQPSISGGGETFRKRFAPERTDIEKSMLQRRLAMTNQFSPEMQKEMQERLLGLSN</sequence>
<feature type="region of interest" description="Disordered" evidence="1">
    <location>
        <begin position="191"/>
        <end position="211"/>
    </location>
</feature>
<dbReference type="Proteomes" id="UP000230852">
    <property type="component" value="Unassembled WGS sequence"/>
</dbReference>
<comment type="caution">
    <text evidence="2">The sequence shown here is derived from an EMBL/GenBank/DDBJ whole genome shotgun (WGS) entry which is preliminary data.</text>
</comment>
<gene>
    <name evidence="2" type="ORF">COU28_00280</name>
</gene>
<name>A0A2H0TZK7_9BACT</name>
<evidence type="ECO:0000313" key="3">
    <source>
        <dbReference type="Proteomes" id="UP000230852"/>
    </source>
</evidence>
<organism evidence="2 3">
    <name type="scientific">Candidatus Magasanikbacteria bacterium CG10_big_fil_rev_8_21_14_0_10_36_16</name>
    <dbReference type="NCBI Taxonomy" id="1974645"/>
    <lineage>
        <taxon>Bacteria</taxon>
        <taxon>Candidatus Magasanikiibacteriota</taxon>
    </lineage>
</organism>
<proteinExistence type="predicted"/>